<gene>
    <name evidence="1" type="ORF">DBV05_g6463</name>
</gene>
<sequence length="197" mass="22755">MRPGFTHREPFDLDFNKVYFGKVIHIDRIEGQNWTDRPAIVTGVNMTSRRVRVFTVYSFTEAGGLENRYNSLYYKSQAQREHDMRNFILISNQMSVTRAHLGTPVVRLQGGQMAKSCWVNTAEVRELSFDRVCAESVGHALNEVRLPLDQMKVLKTHVRYQGNSLFPSEEAGRLKQYDGSWDGFKDYQKEGSGRIRN</sequence>
<organism evidence="1 2">
    <name type="scientific">Lasiodiplodia theobromae</name>
    <dbReference type="NCBI Taxonomy" id="45133"/>
    <lineage>
        <taxon>Eukaryota</taxon>
        <taxon>Fungi</taxon>
        <taxon>Dikarya</taxon>
        <taxon>Ascomycota</taxon>
        <taxon>Pezizomycotina</taxon>
        <taxon>Dothideomycetes</taxon>
        <taxon>Dothideomycetes incertae sedis</taxon>
        <taxon>Botryosphaeriales</taxon>
        <taxon>Botryosphaeriaceae</taxon>
        <taxon>Lasiodiplodia</taxon>
    </lineage>
</organism>
<reference evidence="1 2" key="1">
    <citation type="journal article" date="2019" name="Sci. Rep.">
        <title>A multi-omics analysis of the grapevine pathogen Lasiodiplodia theobromae reveals that temperature affects the expression of virulence- and pathogenicity-related genes.</title>
        <authorList>
            <person name="Felix C."/>
            <person name="Meneses R."/>
            <person name="Goncalves M.F.M."/>
            <person name="Tilleman L."/>
            <person name="Duarte A.S."/>
            <person name="Jorrin-Novo J.V."/>
            <person name="Van de Peer Y."/>
            <person name="Deforce D."/>
            <person name="Van Nieuwerburgh F."/>
            <person name="Esteves A.C."/>
            <person name="Alves A."/>
        </authorList>
    </citation>
    <scope>NUCLEOTIDE SEQUENCE [LARGE SCALE GENOMIC DNA]</scope>
    <source>
        <strain evidence="1 2">LA-SOL3</strain>
    </source>
</reference>
<dbReference type="OrthoDB" id="3939728at2759"/>
<dbReference type="EMBL" id="VCHE01000038">
    <property type="protein sequence ID" value="KAB2574902.1"/>
    <property type="molecule type" value="Genomic_DNA"/>
</dbReference>
<protein>
    <submittedName>
        <fullName evidence="1">Uncharacterized protein</fullName>
    </submittedName>
</protein>
<evidence type="ECO:0000313" key="1">
    <source>
        <dbReference type="EMBL" id="KAB2574902.1"/>
    </source>
</evidence>
<dbReference type="AlphaFoldDB" id="A0A5N5DCK7"/>
<comment type="caution">
    <text evidence="1">The sequence shown here is derived from an EMBL/GenBank/DDBJ whole genome shotgun (WGS) entry which is preliminary data.</text>
</comment>
<name>A0A5N5DCK7_9PEZI</name>
<dbReference type="Proteomes" id="UP000325902">
    <property type="component" value="Unassembled WGS sequence"/>
</dbReference>
<evidence type="ECO:0000313" key="2">
    <source>
        <dbReference type="Proteomes" id="UP000325902"/>
    </source>
</evidence>
<proteinExistence type="predicted"/>
<keyword evidence="2" id="KW-1185">Reference proteome</keyword>
<accession>A0A5N5DCK7</accession>